<feature type="signal peptide" evidence="1">
    <location>
        <begin position="1"/>
        <end position="22"/>
    </location>
</feature>
<accession>A0A193C4R1</accession>
<reference evidence="3 4" key="1">
    <citation type="journal article" date="2015" name="Genome Announc.">
        <title>Draft Genome Sequence of Norvancomycin-Producing Strain Amycolatopsis orientalis CPCC200066.</title>
        <authorList>
            <person name="Lei X."/>
            <person name="Yuan F."/>
            <person name="Shi Y."/>
            <person name="Li X."/>
            <person name="Wang L."/>
            <person name="Hong B."/>
        </authorList>
    </citation>
    <scope>NUCLEOTIDE SEQUENCE [LARGE SCALE GENOMIC DNA]</scope>
    <source>
        <strain evidence="3 4">B-37</strain>
    </source>
</reference>
<sequence length="221" mass="23631">MLLRRTLTVFAAIGLLLAPVTAQTAAAQTTAQTGAAQAGSLTECSEADHHGDKRLGPEKLPVLGDVGFQLIGYRRTGTLTEQRFLDTYYDPAVSSWRYPPKNGYVLRPDGTPIQYVITLTPGKRIDRYGSEYGSFLAPKGSPYASRATPPQSLDSAPAASCNYHAYRVAKSFAVQSGPIAAWFAQPGGGLQYQVDGALLPGSPPSVNVGWLIANGFLERLK</sequence>
<dbReference type="PANTHER" id="PTHR42059">
    <property type="entry name" value="TNT DOMAIN-CONTAINING PROTEIN"/>
    <property type="match status" value="1"/>
</dbReference>
<keyword evidence="4" id="KW-1185">Reference proteome</keyword>
<dbReference type="KEGG" id="aori:SD37_29450"/>
<dbReference type="EMBL" id="CP016174">
    <property type="protein sequence ID" value="ANN19335.1"/>
    <property type="molecule type" value="Genomic_DNA"/>
</dbReference>
<evidence type="ECO:0000313" key="4">
    <source>
        <dbReference type="Proteomes" id="UP000093695"/>
    </source>
</evidence>
<organism evidence="3 4">
    <name type="scientific">Amycolatopsis orientalis</name>
    <name type="common">Nocardia orientalis</name>
    <dbReference type="NCBI Taxonomy" id="31958"/>
    <lineage>
        <taxon>Bacteria</taxon>
        <taxon>Bacillati</taxon>
        <taxon>Actinomycetota</taxon>
        <taxon>Actinomycetes</taxon>
        <taxon>Pseudonocardiales</taxon>
        <taxon>Pseudonocardiaceae</taxon>
        <taxon>Amycolatopsis</taxon>
    </lineage>
</organism>
<dbReference type="GO" id="GO:0050135">
    <property type="term" value="F:NADP+ nucleosidase activity"/>
    <property type="evidence" value="ECO:0007669"/>
    <property type="project" value="InterPro"/>
</dbReference>
<protein>
    <recommendedName>
        <fullName evidence="2">TNT domain-containing protein</fullName>
    </recommendedName>
</protein>
<feature type="chain" id="PRO_5038441594" description="TNT domain-containing protein" evidence="1">
    <location>
        <begin position="23"/>
        <end position="221"/>
    </location>
</feature>
<proteinExistence type="predicted"/>
<evidence type="ECO:0000259" key="2">
    <source>
        <dbReference type="Pfam" id="PF14021"/>
    </source>
</evidence>
<feature type="domain" description="TNT" evidence="2">
    <location>
        <begin position="118"/>
        <end position="219"/>
    </location>
</feature>
<dbReference type="Proteomes" id="UP000093695">
    <property type="component" value="Chromosome"/>
</dbReference>
<dbReference type="InterPro" id="IPR025331">
    <property type="entry name" value="TNT"/>
</dbReference>
<dbReference type="RefSeq" id="WP_065913011.1">
    <property type="nucleotide sequence ID" value="NZ_CP016174.1"/>
</dbReference>
<name>A0A193C4R1_AMYOR</name>
<dbReference type="Pfam" id="PF14021">
    <property type="entry name" value="TNT"/>
    <property type="match status" value="1"/>
</dbReference>
<dbReference type="AlphaFoldDB" id="A0A193C4R1"/>
<dbReference type="InterPro" id="IPR053024">
    <property type="entry name" value="Fungal_surface_NADase"/>
</dbReference>
<evidence type="ECO:0000313" key="3">
    <source>
        <dbReference type="EMBL" id="ANN19335.1"/>
    </source>
</evidence>
<keyword evidence="1" id="KW-0732">Signal</keyword>
<dbReference type="STRING" id="31958.SD37_29450"/>
<gene>
    <name evidence="3" type="ORF">SD37_29450</name>
</gene>
<evidence type="ECO:0000256" key="1">
    <source>
        <dbReference type="SAM" id="SignalP"/>
    </source>
</evidence>
<dbReference type="PANTHER" id="PTHR42059:SF1">
    <property type="entry name" value="TNT DOMAIN-CONTAINING PROTEIN"/>
    <property type="match status" value="1"/>
</dbReference>